<evidence type="ECO:0000313" key="3">
    <source>
        <dbReference type="EMBL" id="KAJ4394058.1"/>
    </source>
</evidence>
<dbReference type="CDD" id="cd07521">
    <property type="entry name" value="HAD_FCP1-like"/>
    <property type="match status" value="1"/>
</dbReference>
<dbReference type="GO" id="GO:0034198">
    <property type="term" value="P:cellular response to amino acid starvation"/>
    <property type="evidence" value="ECO:0007669"/>
    <property type="project" value="UniProtKB-ARBA"/>
</dbReference>
<feature type="compositionally biased region" description="Low complexity" evidence="1">
    <location>
        <begin position="97"/>
        <end position="111"/>
    </location>
</feature>
<dbReference type="InterPro" id="IPR011948">
    <property type="entry name" value="Dullard_phosphatase"/>
</dbReference>
<dbReference type="GO" id="GO:0009651">
    <property type="term" value="P:response to salt stress"/>
    <property type="evidence" value="ECO:0007669"/>
    <property type="project" value="UniProtKB-ARBA"/>
</dbReference>
<dbReference type="NCBIfam" id="TIGR02251">
    <property type="entry name" value="HIF-SF_euk"/>
    <property type="match status" value="1"/>
</dbReference>
<dbReference type="EMBL" id="JAPEVB010000002">
    <property type="protein sequence ID" value="KAJ4394058.1"/>
    <property type="molecule type" value="Genomic_DNA"/>
</dbReference>
<dbReference type="InterPro" id="IPR023214">
    <property type="entry name" value="HAD_sf"/>
</dbReference>
<dbReference type="InterPro" id="IPR036412">
    <property type="entry name" value="HAD-like_sf"/>
</dbReference>
<feature type="domain" description="FCP1 homology" evidence="2">
    <location>
        <begin position="313"/>
        <end position="471"/>
    </location>
</feature>
<feature type="compositionally biased region" description="Polar residues" evidence="1">
    <location>
        <begin position="40"/>
        <end position="62"/>
    </location>
</feature>
<dbReference type="Gene3D" id="3.40.50.1000">
    <property type="entry name" value="HAD superfamily/HAD-like"/>
    <property type="match status" value="1"/>
</dbReference>
<dbReference type="GO" id="GO:0045944">
    <property type="term" value="P:positive regulation of transcription by RNA polymerase II"/>
    <property type="evidence" value="ECO:0007669"/>
    <property type="project" value="UniProtKB-ARBA"/>
</dbReference>
<proteinExistence type="predicted"/>
<feature type="compositionally biased region" description="Polar residues" evidence="1">
    <location>
        <begin position="86"/>
        <end position="96"/>
    </location>
</feature>
<reference evidence="3" key="1">
    <citation type="submission" date="2022-10" db="EMBL/GenBank/DDBJ databases">
        <title>Tapping the CABI collections for fungal endophytes: first genome assemblies for Collariella, Neodidymelliopsis, Ascochyta clinopodiicola, Didymella pomorum, Didymosphaeria variabile, Neocosmospora piperis and Neocucurbitaria cava.</title>
        <authorList>
            <person name="Hill R."/>
        </authorList>
    </citation>
    <scope>NUCLEOTIDE SEQUENCE</scope>
    <source>
        <strain evidence="3">IMI 355082</strain>
    </source>
</reference>
<sequence>MSRDLLENHQNPDNSRDNDTSSVDDGSSSKRSRGLLRVPSRSSSQKIQPSPTASGLSGVTASESRDSIGDRSKGSKASIMGRHRNGSASSNRSAVETSQTATTSTPSAPTQQKKKKGGLFSLLCCGVPDDANAVDNEGGDAPVHKVEKLPPRPTTSSRRQTPSEQANTKQAQQLQEKDASQSGNASDPSKAKRVSGTTTQDQTTLADDSKPPTVQNTGPMVTVDPPLSENPAPGPSGRSVPAKDEDGDTEMPDALVEASEPIVQPVEVDDLQKLPPAPPLPAVPIPPQDAEGGLVIAPDQPQQEWLLPPIQPQFKGRKCLVLDLDETLVHSSFKILHQADFTIPVEIEGNYHNVYVIKRPGVDQFMKRVGELYEVVVFTASVSKYGDPLLDQLDIHGVVHHRLFRESCHNHGGNYVKDLSKVGRDLKDTIIIDNSPTSYIFHPQHAVPISSWFSDAHDNELLDLIPVLEDLAGSNVQDVSLVLDVTL</sequence>
<evidence type="ECO:0000256" key="1">
    <source>
        <dbReference type="SAM" id="MobiDB-lite"/>
    </source>
</evidence>
<dbReference type="AlphaFoldDB" id="A0A9W8YY87"/>
<feature type="region of interest" description="Disordered" evidence="1">
    <location>
        <begin position="1"/>
        <end position="250"/>
    </location>
</feature>
<dbReference type="PROSITE" id="PS50969">
    <property type="entry name" value="FCP1"/>
    <property type="match status" value="1"/>
</dbReference>
<feature type="compositionally biased region" description="Polar residues" evidence="1">
    <location>
        <begin position="154"/>
        <end position="187"/>
    </location>
</feature>
<dbReference type="InterPro" id="IPR050365">
    <property type="entry name" value="TIM50"/>
</dbReference>
<dbReference type="PANTHER" id="PTHR12210">
    <property type="entry name" value="DULLARD PROTEIN PHOSPHATASE"/>
    <property type="match status" value="1"/>
</dbReference>
<evidence type="ECO:0000313" key="4">
    <source>
        <dbReference type="Proteomes" id="UP001140453"/>
    </source>
</evidence>
<dbReference type="SUPFAM" id="SSF56784">
    <property type="entry name" value="HAD-like"/>
    <property type="match status" value="1"/>
</dbReference>
<dbReference type="OrthoDB" id="277011at2759"/>
<comment type="caution">
    <text evidence="3">The sequence shown here is derived from an EMBL/GenBank/DDBJ whole genome shotgun (WGS) entry which is preliminary data.</text>
</comment>
<gene>
    <name evidence="3" type="ORF">N0V93_003275</name>
</gene>
<dbReference type="FunFam" id="3.40.50.1000:FF:000043">
    <property type="entry name" value="General stress response phosphoprotein phosphatase Psr1/2"/>
    <property type="match status" value="1"/>
</dbReference>
<protein>
    <recommendedName>
        <fullName evidence="2">FCP1 homology domain-containing protein</fullName>
    </recommendedName>
</protein>
<organism evidence="3 4">
    <name type="scientific">Gnomoniopsis smithogilvyi</name>
    <dbReference type="NCBI Taxonomy" id="1191159"/>
    <lineage>
        <taxon>Eukaryota</taxon>
        <taxon>Fungi</taxon>
        <taxon>Dikarya</taxon>
        <taxon>Ascomycota</taxon>
        <taxon>Pezizomycotina</taxon>
        <taxon>Sordariomycetes</taxon>
        <taxon>Sordariomycetidae</taxon>
        <taxon>Diaporthales</taxon>
        <taxon>Gnomoniaceae</taxon>
        <taxon>Gnomoniopsis</taxon>
    </lineage>
</organism>
<dbReference type="GO" id="GO:1904262">
    <property type="term" value="P:negative regulation of TORC1 signaling"/>
    <property type="evidence" value="ECO:0007669"/>
    <property type="project" value="UniProtKB-ARBA"/>
</dbReference>
<evidence type="ECO:0000259" key="2">
    <source>
        <dbReference type="PROSITE" id="PS50969"/>
    </source>
</evidence>
<name>A0A9W8YY87_9PEZI</name>
<dbReference type="InterPro" id="IPR004274">
    <property type="entry name" value="FCP1_dom"/>
</dbReference>
<dbReference type="Proteomes" id="UP001140453">
    <property type="component" value="Unassembled WGS sequence"/>
</dbReference>
<dbReference type="SMART" id="SM00577">
    <property type="entry name" value="CPDc"/>
    <property type="match status" value="1"/>
</dbReference>
<dbReference type="GO" id="GO:0016791">
    <property type="term" value="F:phosphatase activity"/>
    <property type="evidence" value="ECO:0007669"/>
    <property type="project" value="InterPro"/>
</dbReference>
<feature type="compositionally biased region" description="Basic and acidic residues" evidence="1">
    <location>
        <begin position="63"/>
        <end position="73"/>
    </location>
</feature>
<accession>A0A9W8YY87</accession>
<keyword evidence="4" id="KW-1185">Reference proteome</keyword>
<dbReference type="Pfam" id="PF03031">
    <property type="entry name" value="NIF"/>
    <property type="match status" value="1"/>
</dbReference>